<keyword evidence="4" id="KW-1185">Reference proteome</keyword>
<dbReference type="AlphaFoldDB" id="A0A0C3PRJ4"/>
<dbReference type="OrthoDB" id="843225at2759"/>
<sequence>MGTLSPGSPPVHSPGLPIAAQGYTPKVSFDTFENPAASMFSYTLRVESEGYTRNPASRVFLCASSPDESGREALDWALECLVQDGDELIVFRGIDQDELDKDHELVREEARELMRQIQEKCVEYDPERKVSIVLEFIAGRPTTTLDRLIALYRPDSVVVGMRGQRGVMSGVLNFGTAGVFNMSRYTLSHSPVPVIVVRPESKLRKVLEKRKRDPKRGTHFDELVREKSRNENLKRPSTSRT</sequence>
<feature type="region of interest" description="Disordered" evidence="1">
    <location>
        <begin position="207"/>
        <end position="241"/>
    </location>
</feature>
<dbReference type="STRING" id="870435.A0A0C3PRJ4"/>
<feature type="domain" description="UspA" evidence="2">
    <location>
        <begin position="61"/>
        <end position="198"/>
    </location>
</feature>
<reference evidence="3 4" key="1">
    <citation type="submission" date="2014-04" db="EMBL/GenBank/DDBJ databases">
        <authorList>
            <consortium name="DOE Joint Genome Institute"/>
            <person name="Kuo A."/>
            <person name="Kohler A."/>
            <person name="Costa M.D."/>
            <person name="Nagy L.G."/>
            <person name="Floudas D."/>
            <person name="Copeland A."/>
            <person name="Barry K.W."/>
            <person name="Cichocki N."/>
            <person name="Veneault-Fourrey C."/>
            <person name="LaButti K."/>
            <person name="Lindquist E.A."/>
            <person name="Lipzen A."/>
            <person name="Lundell T."/>
            <person name="Morin E."/>
            <person name="Murat C."/>
            <person name="Sun H."/>
            <person name="Tunlid A."/>
            <person name="Henrissat B."/>
            <person name="Grigoriev I.V."/>
            <person name="Hibbett D.S."/>
            <person name="Martin F."/>
            <person name="Nordberg H.P."/>
            <person name="Cantor M.N."/>
            <person name="Hua S.X."/>
        </authorList>
    </citation>
    <scope>NUCLEOTIDE SEQUENCE [LARGE SCALE GENOMIC DNA]</scope>
    <source>
        <strain evidence="3 4">Marx 270</strain>
    </source>
</reference>
<name>A0A0C3PRJ4_PISTI</name>
<accession>A0A0C3PRJ4</accession>
<dbReference type="CDD" id="cd23659">
    <property type="entry name" value="USP_At3g01520-like"/>
    <property type="match status" value="1"/>
</dbReference>
<proteinExistence type="predicted"/>
<dbReference type="InParanoid" id="A0A0C3PRJ4"/>
<dbReference type="Gene3D" id="3.40.50.620">
    <property type="entry name" value="HUPs"/>
    <property type="match status" value="1"/>
</dbReference>
<dbReference type="Pfam" id="PF00582">
    <property type="entry name" value="Usp"/>
    <property type="match status" value="1"/>
</dbReference>
<dbReference type="PANTHER" id="PTHR47815">
    <property type="entry name" value="UNIVERSAL STRESS PROTEIN A FAMILY PROTEIN C25B2.10"/>
    <property type="match status" value="1"/>
</dbReference>
<protein>
    <recommendedName>
        <fullName evidence="2">UspA domain-containing protein</fullName>
    </recommendedName>
</protein>
<dbReference type="EMBL" id="KN831950">
    <property type="protein sequence ID" value="KIO11229.1"/>
    <property type="molecule type" value="Genomic_DNA"/>
</dbReference>
<evidence type="ECO:0000313" key="4">
    <source>
        <dbReference type="Proteomes" id="UP000054217"/>
    </source>
</evidence>
<dbReference type="PANTHER" id="PTHR47815:SF1">
    <property type="entry name" value="UNIVERSAL STRESS PROTEIN A FAMILY PROTEIN C25B2.10"/>
    <property type="match status" value="1"/>
</dbReference>
<evidence type="ECO:0000259" key="2">
    <source>
        <dbReference type="Pfam" id="PF00582"/>
    </source>
</evidence>
<dbReference type="InterPro" id="IPR006016">
    <property type="entry name" value="UspA"/>
</dbReference>
<evidence type="ECO:0000256" key="1">
    <source>
        <dbReference type="SAM" id="MobiDB-lite"/>
    </source>
</evidence>
<gene>
    <name evidence="3" type="ORF">M404DRAFT_837838</name>
</gene>
<evidence type="ECO:0000313" key="3">
    <source>
        <dbReference type="EMBL" id="KIO11229.1"/>
    </source>
</evidence>
<dbReference type="Proteomes" id="UP000054217">
    <property type="component" value="Unassembled WGS sequence"/>
</dbReference>
<organism evidence="3 4">
    <name type="scientific">Pisolithus tinctorius Marx 270</name>
    <dbReference type="NCBI Taxonomy" id="870435"/>
    <lineage>
        <taxon>Eukaryota</taxon>
        <taxon>Fungi</taxon>
        <taxon>Dikarya</taxon>
        <taxon>Basidiomycota</taxon>
        <taxon>Agaricomycotina</taxon>
        <taxon>Agaricomycetes</taxon>
        <taxon>Agaricomycetidae</taxon>
        <taxon>Boletales</taxon>
        <taxon>Sclerodermatineae</taxon>
        <taxon>Pisolithaceae</taxon>
        <taxon>Pisolithus</taxon>
    </lineage>
</organism>
<dbReference type="SUPFAM" id="SSF52402">
    <property type="entry name" value="Adenine nucleotide alpha hydrolases-like"/>
    <property type="match status" value="1"/>
</dbReference>
<reference evidence="4" key="2">
    <citation type="submission" date="2015-01" db="EMBL/GenBank/DDBJ databases">
        <title>Evolutionary Origins and Diversification of the Mycorrhizal Mutualists.</title>
        <authorList>
            <consortium name="DOE Joint Genome Institute"/>
            <consortium name="Mycorrhizal Genomics Consortium"/>
            <person name="Kohler A."/>
            <person name="Kuo A."/>
            <person name="Nagy L.G."/>
            <person name="Floudas D."/>
            <person name="Copeland A."/>
            <person name="Barry K.W."/>
            <person name="Cichocki N."/>
            <person name="Veneault-Fourrey C."/>
            <person name="LaButti K."/>
            <person name="Lindquist E.A."/>
            <person name="Lipzen A."/>
            <person name="Lundell T."/>
            <person name="Morin E."/>
            <person name="Murat C."/>
            <person name="Riley R."/>
            <person name="Ohm R."/>
            <person name="Sun H."/>
            <person name="Tunlid A."/>
            <person name="Henrissat B."/>
            <person name="Grigoriev I.V."/>
            <person name="Hibbett D.S."/>
            <person name="Martin F."/>
        </authorList>
    </citation>
    <scope>NUCLEOTIDE SEQUENCE [LARGE SCALE GENOMIC DNA]</scope>
    <source>
        <strain evidence="4">Marx 270</strain>
    </source>
</reference>
<dbReference type="HOGENOM" id="CLU_060788_1_0_1"/>
<dbReference type="InterPro" id="IPR014729">
    <property type="entry name" value="Rossmann-like_a/b/a_fold"/>
</dbReference>
<feature type="compositionally biased region" description="Basic and acidic residues" evidence="1">
    <location>
        <begin position="215"/>
        <end position="234"/>
    </location>
</feature>